<accession>A0A844CIT2</accession>
<keyword evidence="3" id="KW-0812">Transmembrane</keyword>
<gene>
    <name evidence="7" type="ORF">FDP25_04040</name>
</gene>
<keyword evidence="6" id="KW-0175">Coiled coil</keyword>
<protein>
    <submittedName>
        <fullName evidence="7">TolC family protein</fullName>
    </submittedName>
</protein>
<evidence type="ECO:0000256" key="6">
    <source>
        <dbReference type="SAM" id="Coils"/>
    </source>
</evidence>
<comment type="caution">
    <text evidence="7">The sequence shown here is derived from an EMBL/GenBank/DDBJ whole genome shotgun (WGS) entry which is preliminary data.</text>
</comment>
<dbReference type="GO" id="GO:0009279">
    <property type="term" value="C:cell outer membrane"/>
    <property type="evidence" value="ECO:0007669"/>
    <property type="project" value="UniProtKB-SubCell"/>
</dbReference>
<keyword evidence="2" id="KW-1134">Transmembrane beta strand</keyword>
<evidence type="ECO:0000313" key="8">
    <source>
        <dbReference type="Proteomes" id="UP000564704"/>
    </source>
</evidence>
<name>A0A844CIT2_9RHOB</name>
<dbReference type="OrthoDB" id="7790365at2"/>
<dbReference type="PANTHER" id="PTHR30026">
    <property type="entry name" value="OUTER MEMBRANE PROTEIN TOLC"/>
    <property type="match status" value="1"/>
</dbReference>
<comment type="subcellular location">
    <subcellularLocation>
        <location evidence="1">Cell outer membrane</location>
    </subcellularLocation>
</comment>
<evidence type="ECO:0000256" key="5">
    <source>
        <dbReference type="ARBA" id="ARBA00023237"/>
    </source>
</evidence>
<evidence type="ECO:0000256" key="4">
    <source>
        <dbReference type="ARBA" id="ARBA00023136"/>
    </source>
</evidence>
<proteinExistence type="predicted"/>
<evidence type="ECO:0000256" key="3">
    <source>
        <dbReference type="ARBA" id="ARBA00022692"/>
    </source>
</evidence>
<keyword evidence="5" id="KW-0998">Cell outer membrane</keyword>
<dbReference type="Proteomes" id="UP000564704">
    <property type="component" value="Unassembled WGS sequence"/>
</dbReference>
<organism evidence="7 8">
    <name type="scientific">Roseovarius bejariae</name>
    <dbReference type="NCBI Taxonomy" id="2576383"/>
    <lineage>
        <taxon>Bacteria</taxon>
        <taxon>Pseudomonadati</taxon>
        <taxon>Pseudomonadota</taxon>
        <taxon>Alphaproteobacteria</taxon>
        <taxon>Rhodobacterales</taxon>
        <taxon>Roseobacteraceae</taxon>
        <taxon>Roseovarius</taxon>
    </lineage>
</organism>
<dbReference type="GO" id="GO:1990281">
    <property type="term" value="C:efflux pump complex"/>
    <property type="evidence" value="ECO:0007669"/>
    <property type="project" value="TreeGrafter"/>
</dbReference>
<keyword evidence="4" id="KW-0472">Membrane</keyword>
<dbReference type="InterPro" id="IPR051906">
    <property type="entry name" value="TolC-like"/>
</dbReference>
<dbReference type="SUPFAM" id="SSF56954">
    <property type="entry name" value="Outer membrane efflux proteins (OEP)"/>
    <property type="match status" value="1"/>
</dbReference>
<dbReference type="Gene3D" id="1.20.1600.10">
    <property type="entry name" value="Outer membrane efflux proteins (OEP)"/>
    <property type="match status" value="1"/>
</dbReference>
<dbReference type="GO" id="GO:0015562">
    <property type="term" value="F:efflux transmembrane transporter activity"/>
    <property type="evidence" value="ECO:0007669"/>
    <property type="project" value="InterPro"/>
</dbReference>
<dbReference type="PANTHER" id="PTHR30026:SF22">
    <property type="entry name" value="OUTER MEMBRANE EFFLUX PROTEIN"/>
    <property type="match status" value="1"/>
</dbReference>
<dbReference type="EMBL" id="SZWE01000001">
    <property type="protein sequence ID" value="MRU14597.1"/>
    <property type="molecule type" value="Genomic_DNA"/>
</dbReference>
<dbReference type="AlphaFoldDB" id="A0A844CIT2"/>
<evidence type="ECO:0000256" key="2">
    <source>
        <dbReference type="ARBA" id="ARBA00022452"/>
    </source>
</evidence>
<evidence type="ECO:0000313" key="7">
    <source>
        <dbReference type="EMBL" id="MRU14597.1"/>
    </source>
</evidence>
<keyword evidence="8" id="KW-1185">Reference proteome</keyword>
<sequence>MALLGVTGCMSADGGEVSRFMSKDPAPKMTEAEKEAAESIIISDLQARRSLLPPGSAYAQVAGPVLEAYSRPAEAELRSARLRAKAASKNWLPRIGPNISLTSLSDVVAQLVVEQVLFDNGRKKAERAFAKADVEAAAVTLAEDTNERVFTALTLYLEGAKAREWIALEQATLKDMQHFEWVMNERVKGGVSDMSDLNVLRQKLAEIQSTLSAKQEEEATALAELNAMSARPLNDVTGVSDVAVAGTVAKPLSVLQAEAEKEREIASAKMERAGLLPGVTAGGTLGDNGSGIGVNVKSDQLLGLGTVDSMKALDVAREAANRRVGQAEEDANRRLRRLETRLSALSRQVSEASVLTQQAKANLDLFQRQYDAGQRQVMDVVGVYETFAARQAARLDLKYELAEARLQVARERGLLADGSSI</sequence>
<evidence type="ECO:0000256" key="1">
    <source>
        <dbReference type="ARBA" id="ARBA00004442"/>
    </source>
</evidence>
<reference evidence="7 8" key="1">
    <citation type="submission" date="2019-05" db="EMBL/GenBank/DDBJ databases">
        <title>Roseovarius bejariae sp. nov., a moderately halophylic bacterium isolated from a saline soil in Rambla Salada (Murcia).</title>
        <authorList>
            <person name="Castro D.J."/>
            <person name="Gomez-Altuve A."/>
            <person name="Reina J.C."/>
            <person name="Rodriguez M."/>
            <person name="Sampedro I."/>
            <person name="Llamas I."/>
            <person name="Martinez-Checa F."/>
        </authorList>
    </citation>
    <scope>NUCLEOTIDE SEQUENCE [LARGE SCALE GENOMIC DNA]</scope>
    <source>
        <strain evidence="7 8">A21</strain>
    </source>
</reference>
<feature type="coiled-coil region" evidence="6">
    <location>
        <begin position="310"/>
        <end position="355"/>
    </location>
</feature>
<dbReference type="GO" id="GO:0015288">
    <property type="term" value="F:porin activity"/>
    <property type="evidence" value="ECO:0007669"/>
    <property type="project" value="TreeGrafter"/>
</dbReference>